<evidence type="ECO:0000256" key="2">
    <source>
        <dbReference type="SAM" id="Phobius"/>
    </source>
</evidence>
<feature type="region of interest" description="Disordered" evidence="1">
    <location>
        <begin position="196"/>
        <end position="229"/>
    </location>
</feature>
<keyword evidence="2" id="KW-1133">Transmembrane helix</keyword>
<protein>
    <submittedName>
        <fullName evidence="3">Uncharacterized protein</fullName>
    </submittedName>
</protein>
<keyword evidence="2" id="KW-0472">Membrane</keyword>
<feature type="transmembrane region" description="Helical" evidence="2">
    <location>
        <begin position="40"/>
        <end position="59"/>
    </location>
</feature>
<name>A0A974CZM7_XENLA</name>
<keyword evidence="2" id="KW-0812">Transmembrane</keyword>
<accession>A0A974CZM7</accession>
<evidence type="ECO:0000256" key="1">
    <source>
        <dbReference type="SAM" id="MobiDB-lite"/>
    </source>
</evidence>
<evidence type="ECO:0000313" key="3">
    <source>
        <dbReference type="EMBL" id="OCT82363.1"/>
    </source>
</evidence>
<gene>
    <name evidence="3" type="ORF">XELAEV_18024889mg</name>
</gene>
<proteinExistence type="predicted"/>
<feature type="region of interest" description="Disordered" evidence="1">
    <location>
        <begin position="147"/>
        <end position="184"/>
    </location>
</feature>
<dbReference type="Proteomes" id="UP000694892">
    <property type="component" value="Chromosome 4S"/>
</dbReference>
<reference evidence="4" key="1">
    <citation type="journal article" date="2016" name="Nature">
        <title>Genome evolution in the allotetraploid frog Xenopus laevis.</title>
        <authorList>
            <person name="Session A.M."/>
            <person name="Uno Y."/>
            <person name="Kwon T."/>
            <person name="Chapman J.A."/>
            <person name="Toyoda A."/>
            <person name="Takahashi S."/>
            <person name="Fukui A."/>
            <person name="Hikosaka A."/>
            <person name="Suzuki A."/>
            <person name="Kondo M."/>
            <person name="van Heeringen S.J."/>
            <person name="Quigley I."/>
            <person name="Heinz S."/>
            <person name="Ogino H."/>
            <person name="Ochi H."/>
            <person name="Hellsten U."/>
            <person name="Lyons J.B."/>
            <person name="Simakov O."/>
            <person name="Putnam N."/>
            <person name="Stites J."/>
            <person name="Kuroki Y."/>
            <person name="Tanaka T."/>
            <person name="Michiue T."/>
            <person name="Watanabe M."/>
            <person name="Bogdanovic O."/>
            <person name="Lister R."/>
            <person name="Georgiou G."/>
            <person name="Paranjpe S.S."/>
            <person name="van Kruijsbergen I."/>
            <person name="Shu S."/>
            <person name="Carlson J."/>
            <person name="Kinoshita T."/>
            <person name="Ohta Y."/>
            <person name="Mawaribuchi S."/>
            <person name="Jenkins J."/>
            <person name="Grimwood J."/>
            <person name="Schmutz J."/>
            <person name="Mitros T."/>
            <person name="Mozaffari S.V."/>
            <person name="Suzuki Y."/>
            <person name="Haramoto Y."/>
            <person name="Yamamoto T.S."/>
            <person name="Takagi C."/>
            <person name="Heald R."/>
            <person name="Miller K."/>
            <person name="Haudenschild C."/>
            <person name="Kitzman J."/>
            <person name="Nakayama T."/>
            <person name="Izutsu Y."/>
            <person name="Robert J."/>
            <person name="Fortriede J."/>
            <person name="Burns K."/>
            <person name="Lotay V."/>
            <person name="Karimi K."/>
            <person name="Yasuoka Y."/>
            <person name="Dichmann D.S."/>
            <person name="Flajnik M.F."/>
            <person name="Houston D.W."/>
            <person name="Shendure J."/>
            <person name="DuPasquier L."/>
            <person name="Vize P.D."/>
            <person name="Zorn A.M."/>
            <person name="Ito M."/>
            <person name="Marcotte E.M."/>
            <person name="Wallingford J.B."/>
            <person name="Ito Y."/>
            <person name="Asashima M."/>
            <person name="Ueno N."/>
            <person name="Matsuda Y."/>
            <person name="Veenstra G.J."/>
            <person name="Fujiyama A."/>
            <person name="Harland R.M."/>
            <person name="Taira M."/>
            <person name="Rokhsar D.S."/>
        </authorList>
    </citation>
    <scope>NUCLEOTIDE SEQUENCE [LARGE SCALE GENOMIC DNA]</scope>
    <source>
        <strain evidence="4">J</strain>
    </source>
</reference>
<feature type="transmembrane region" description="Helical" evidence="2">
    <location>
        <begin position="71"/>
        <end position="92"/>
    </location>
</feature>
<feature type="compositionally biased region" description="Basic and acidic residues" evidence="1">
    <location>
        <begin position="156"/>
        <end position="181"/>
    </location>
</feature>
<evidence type="ECO:0000313" key="4">
    <source>
        <dbReference type="Proteomes" id="UP000694892"/>
    </source>
</evidence>
<sequence length="229" mass="26350">MQSSRHLISRLVSQIFIYYLHWTKRCALCYLQYQCSRLSFWTNILMGVLLTNVLCLSAAENTNIKHYPLRILDLICGLLGVISIAFLSTYVWSMLRYKKKEEDVEMQNNPDVLLEAPGEKQTVILIPGACDLTNIVATDINTEGVEENKVNPVATEEPKDKITEPNEELQQKPEQEAELKEQKKKKKWKFFFLKKKSKQRKDTIKSGKEGREDGNGNDTSLNNTSEAYK</sequence>
<feature type="compositionally biased region" description="Polar residues" evidence="1">
    <location>
        <begin position="216"/>
        <end position="229"/>
    </location>
</feature>
<feature type="compositionally biased region" description="Basic and acidic residues" evidence="1">
    <location>
        <begin position="200"/>
        <end position="214"/>
    </location>
</feature>
<dbReference type="AlphaFoldDB" id="A0A974CZM7"/>
<organism evidence="3 4">
    <name type="scientific">Xenopus laevis</name>
    <name type="common">African clawed frog</name>
    <dbReference type="NCBI Taxonomy" id="8355"/>
    <lineage>
        <taxon>Eukaryota</taxon>
        <taxon>Metazoa</taxon>
        <taxon>Chordata</taxon>
        <taxon>Craniata</taxon>
        <taxon>Vertebrata</taxon>
        <taxon>Euteleostomi</taxon>
        <taxon>Amphibia</taxon>
        <taxon>Batrachia</taxon>
        <taxon>Anura</taxon>
        <taxon>Pipoidea</taxon>
        <taxon>Pipidae</taxon>
        <taxon>Xenopodinae</taxon>
        <taxon>Xenopus</taxon>
        <taxon>Xenopus</taxon>
    </lineage>
</organism>
<dbReference type="EMBL" id="CM004473">
    <property type="protein sequence ID" value="OCT82363.1"/>
    <property type="molecule type" value="Genomic_DNA"/>
</dbReference>